<evidence type="ECO:0000256" key="1">
    <source>
        <dbReference type="SAM" id="MobiDB-lite"/>
    </source>
</evidence>
<accession>C4XX37</accession>
<organism evidence="2 3">
    <name type="scientific">Clavispora lusitaniae (strain ATCC 42720)</name>
    <name type="common">Yeast</name>
    <name type="synonym">Candida lusitaniae</name>
    <dbReference type="NCBI Taxonomy" id="306902"/>
    <lineage>
        <taxon>Eukaryota</taxon>
        <taxon>Fungi</taxon>
        <taxon>Dikarya</taxon>
        <taxon>Ascomycota</taxon>
        <taxon>Saccharomycotina</taxon>
        <taxon>Pichiomycetes</taxon>
        <taxon>Metschnikowiaceae</taxon>
        <taxon>Clavispora</taxon>
    </lineage>
</organism>
<sequence>MDSATYCSVRSNGISHCVFSFESALRRSECFMKVRESSYWRMWCGWRLARTFATGVVSFPDMDGLTAHYLRGVTQSWKRCDQVRESRRNERKTKSKKRKKEKNSKNILTVTSSLPSAAATLPQQMAFVGQPCARNCANMTRNISAPQEFRHSTFSSESTKASAENTRN</sequence>
<dbReference type="VEuPathDB" id="FungiDB:CLUG_00510"/>
<dbReference type="AlphaFoldDB" id="C4XX37"/>
<protein>
    <submittedName>
        <fullName evidence="2">Uncharacterized protein</fullName>
    </submittedName>
</protein>
<dbReference type="KEGG" id="clu:CLUG_00510"/>
<evidence type="ECO:0000313" key="3">
    <source>
        <dbReference type="Proteomes" id="UP000007703"/>
    </source>
</evidence>
<dbReference type="HOGENOM" id="CLU_1586296_0_0_1"/>
<evidence type="ECO:0000313" key="2">
    <source>
        <dbReference type="EMBL" id="EEQ36387.1"/>
    </source>
</evidence>
<dbReference type="EMBL" id="CH408076">
    <property type="protein sequence ID" value="EEQ36387.1"/>
    <property type="molecule type" value="Genomic_DNA"/>
</dbReference>
<feature type="region of interest" description="Disordered" evidence="1">
    <location>
        <begin position="81"/>
        <end position="107"/>
    </location>
</feature>
<feature type="region of interest" description="Disordered" evidence="1">
    <location>
        <begin position="147"/>
        <end position="168"/>
    </location>
</feature>
<feature type="compositionally biased region" description="Basic residues" evidence="1">
    <location>
        <begin position="89"/>
        <end position="102"/>
    </location>
</feature>
<dbReference type="InParanoid" id="C4XX37"/>
<proteinExistence type="predicted"/>
<reference evidence="2 3" key="1">
    <citation type="journal article" date="2009" name="Nature">
        <title>Evolution of pathogenicity and sexual reproduction in eight Candida genomes.</title>
        <authorList>
            <person name="Butler G."/>
            <person name="Rasmussen M.D."/>
            <person name="Lin M.F."/>
            <person name="Santos M.A."/>
            <person name="Sakthikumar S."/>
            <person name="Munro C.A."/>
            <person name="Rheinbay E."/>
            <person name="Grabherr M."/>
            <person name="Forche A."/>
            <person name="Reedy J.L."/>
            <person name="Agrafioti I."/>
            <person name="Arnaud M.B."/>
            <person name="Bates S."/>
            <person name="Brown A.J."/>
            <person name="Brunke S."/>
            <person name="Costanzo M.C."/>
            <person name="Fitzpatrick D.A."/>
            <person name="de Groot P.W."/>
            <person name="Harris D."/>
            <person name="Hoyer L.L."/>
            <person name="Hube B."/>
            <person name="Klis F.M."/>
            <person name="Kodira C."/>
            <person name="Lennard N."/>
            <person name="Logue M.E."/>
            <person name="Martin R."/>
            <person name="Neiman A.M."/>
            <person name="Nikolaou E."/>
            <person name="Quail M.A."/>
            <person name="Quinn J."/>
            <person name="Santos M.C."/>
            <person name="Schmitzberger F.F."/>
            <person name="Sherlock G."/>
            <person name="Shah P."/>
            <person name="Silverstein K.A."/>
            <person name="Skrzypek M.S."/>
            <person name="Soll D."/>
            <person name="Staggs R."/>
            <person name="Stansfield I."/>
            <person name="Stumpf M.P."/>
            <person name="Sudbery P.E."/>
            <person name="Srikantha T."/>
            <person name="Zeng Q."/>
            <person name="Berman J."/>
            <person name="Berriman M."/>
            <person name="Heitman J."/>
            <person name="Gow N.A."/>
            <person name="Lorenz M.C."/>
            <person name="Birren B.W."/>
            <person name="Kellis M."/>
            <person name="Cuomo C.A."/>
        </authorList>
    </citation>
    <scope>NUCLEOTIDE SEQUENCE [LARGE SCALE GENOMIC DNA]</scope>
    <source>
        <strain evidence="2 3">ATCC 42720</strain>
    </source>
</reference>
<feature type="compositionally biased region" description="Polar residues" evidence="1">
    <location>
        <begin position="152"/>
        <end position="168"/>
    </location>
</feature>
<gene>
    <name evidence="2" type="ORF">CLUG_00510</name>
</gene>
<name>C4XX37_CLAL4</name>
<dbReference type="Proteomes" id="UP000007703">
    <property type="component" value="Unassembled WGS sequence"/>
</dbReference>